<sequence length="49" mass="5339">MKLSVIALSLLAATSAHAALDLYDPSNNETDNLVWVGHMSQIQTQFLPL</sequence>
<evidence type="ECO:0000313" key="3">
    <source>
        <dbReference type="Proteomes" id="UP000029228"/>
    </source>
</evidence>
<gene>
    <name evidence="2" type="ORF">JCM19235_5082</name>
</gene>
<keyword evidence="1" id="KW-0732">Signal</keyword>
<accession>A0A090RPT4</accession>
<dbReference type="EMBL" id="BBMR01000001">
    <property type="protein sequence ID" value="GAL16533.1"/>
    <property type="molecule type" value="Genomic_DNA"/>
</dbReference>
<organism evidence="2 3">
    <name type="scientific">Vibrio maritimus</name>
    <dbReference type="NCBI Taxonomy" id="990268"/>
    <lineage>
        <taxon>Bacteria</taxon>
        <taxon>Pseudomonadati</taxon>
        <taxon>Pseudomonadota</taxon>
        <taxon>Gammaproteobacteria</taxon>
        <taxon>Vibrionales</taxon>
        <taxon>Vibrionaceae</taxon>
        <taxon>Vibrio</taxon>
    </lineage>
</organism>
<dbReference type="STRING" id="990268.JCM19235_5082"/>
<proteinExistence type="predicted"/>
<reference evidence="2 3" key="1">
    <citation type="submission" date="2014-09" db="EMBL/GenBank/DDBJ databases">
        <title>Vibrio maritimus JCM 19235. (C45) whole genome shotgun sequence.</title>
        <authorList>
            <person name="Sawabe T."/>
            <person name="Meirelles P."/>
            <person name="Nakanishi M."/>
            <person name="Sayaka M."/>
            <person name="Hattori M."/>
            <person name="Ohkuma M."/>
        </authorList>
    </citation>
    <scope>NUCLEOTIDE SEQUENCE [LARGE SCALE GENOMIC DNA]</scope>
    <source>
        <strain evidence="3">JCM19235</strain>
    </source>
</reference>
<evidence type="ECO:0000313" key="2">
    <source>
        <dbReference type="EMBL" id="GAL16533.1"/>
    </source>
</evidence>
<feature type="signal peptide" evidence="1">
    <location>
        <begin position="1"/>
        <end position="18"/>
    </location>
</feature>
<evidence type="ECO:0000256" key="1">
    <source>
        <dbReference type="SAM" id="SignalP"/>
    </source>
</evidence>
<feature type="chain" id="PRO_5001863047" evidence="1">
    <location>
        <begin position="19"/>
        <end position="49"/>
    </location>
</feature>
<keyword evidence="3" id="KW-1185">Reference proteome</keyword>
<comment type="caution">
    <text evidence="2">The sequence shown here is derived from an EMBL/GenBank/DDBJ whole genome shotgun (WGS) entry which is preliminary data.</text>
</comment>
<dbReference type="AlphaFoldDB" id="A0A090RPT4"/>
<dbReference type="Proteomes" id="UP000029228">
    <property type="component" value="Unassembled WGS sequence"/>
</dbReference>
<name>A0A090RPT4_9VIBR</name>
<protein>
    <submittedName>
        <fullName evidence="2">Uncharacterized protein</fullName>
    </submittedName>
</protein>